<comment type="similarity">
    <text evidence="2 7">Belongs to the cytochrome P450 family.</text>
</comment>
<dbReference type="CDD" id="cd11058">
    <property type="entry name" value="CYP60B-like"/>
    <property type="match status" value="1"/>
</dbReference>
<dbReference type="InterPro" id="IPR036396">
    <property type="entry name" value="Cyt_P450_sf"/>
</dbReference>
<keyword evidence="4 6" id="KW-0479">Metal-binding</keyword>
<dbReference type="PANTHER" id="PTHR24305:SF210">
    <property type="entry name" value="CYTOCHROME P450 MONOOXYGENASE ASQL-RELATED"/>
    <property type="match status" value="1"/>
</dbReference>
<keyword evidence="8" id="KW-1133">Transmembrane helix</keyword>
<reference evidence="9 10" key="1">
    <citation type="journal article" date="2019" name="Sci. Rep.">
        <title>A multi-omics analysis of the grapevine pathogen Lasiodiplodia theobromae reveals that temperature affects the expression of virulence- and pathogenicity-related genes.</title>
        <authorList>
            <person name="Felix C."/>
            <person name="Meneses R."/>
            <person name="Goncalves M.F.M."/>
            <person name="Tilleman L."/>
            <person name="Duarte A.S."/>
            <person name="Jorrin-Novo J.V."/>
            <person name="Van de Peer Y."/>
            <person name="Deforce D."/>
            <person name="Van Nieuwerburgh F."/>
            <person name="Esteves A.C."/>
            <person name="Alves A."/>
        </authorList>
    </citation>
    <scope>NUCLEOTIDE SEQUENCE [LARGE SCALE GENOMIC DNA]</scope>
    <source>
        <strain evidence="9 10">LA-SOL3</strain>
    </source>
</reference>
<evidence type="ECO:0000256" key="2">
    <source>
        <dbReference type="ARBA" id="ARBA00010617"/>
    </source>
</evidence>
<evidence type="ECO:0000313" key="10">
    <source>
        <dbReference type="Proteomes" id="UP000325902"/>
    </source>
</evidence>
<organism evidence="9 10">
    <name type="scientific">Lasiodiplodia theobromae</name>
    <dbReference type="NCBI Taxonomy" id="45133"/>
    <lineage>
        <taxon>Eukaryota</taxon>
        <taxon>Fungi</taxon>
        <taxon>Dikarya</taxon>
        <taxon>Ascomycota</taxon>
        <taxon>Pezizomycotina</taxon>
        <taxon>Dothideomycetes</taxon>
        <taxon>Dothideomycetes incertae sedis</taxon>
        <taxon>Botryosphaeriales</taxon>
        <taxon>Botryosphaeriaceae</taxon>
        <taxon>Lasiodiplodia</taxon>
    </lineage>
</organism>
<evidence type="ECO:0000256" key="4">
    <source>
        <dbReference type="ARBA" id="ARBA00022723"/>
    </source>
</evidence>
<dbReference type="InterPro" id="IPR050121">
    <property type="entry name" value="Cytochrome_P450_monoxygenase"/>
</dbReference>
<keyword evidence="8" id="KW-0812">Transmembrane</keyword>
<evidence type="ECO:0000256" key="7">
    <source>
        <dbReference type="RuleBase" id="RU000461"/>
    </source>
</evidence>
<dbReference type="SUPFAM" id="SSF48264">
    <property type="entry name" value="Cytochrome P450"/>
    <property type="match status" value="1"/>
</dbReference>
<proteinExistence type="inferred from homology"/>
<dbReference type="GO" id="GO:0016705">
    <property type="term" value="F:oxidoreductase activity, acting on paired donors, with incorporation or reduction of molecular oxygen"/>
    <property type="evidence" value="ECO:0007669"/>
    <property type="project" value="InterPro"/>
</dbReference>
<dbReference type="Pfam" id="PF00067">
    <property type="entry name" value="p450"/>
    <property type="match status" value="1"/>
</dbReference>
<dbReference type="GO" id="GO:0004497">
    <property type="term" value="F:monooxygenase activity"/>
    <property type="evidence" value="ECO:0007669"/>
    <property type="project" value="UniProtKB-KW"/>
</dbReference>
<keyword evidence="7" id="KW-0560">Oxidoreductase</keyword>
<sequence length="669" mass="75514">MAGTSALKILSCSDVSTTQLLAAGLLLTTVCITAHMVYNMFFHPLAKFPGPRLAAATSFVYWYHWLNGNTLHYFESTHHDYGEVVRIAPDRLIFINPQAWKDVYGHKSAKHKANPKDPAFYAPEANGVHSLLSIQDDSEHARVRRIFSHAFSDKALRDQGDMIRTHIDKLMRNMRDTKGESFDAVVYYNCTTFDVMADLTFGESLGLLDNSEYNQWLSSALGGLKYAAYAAMLDEFPRVKSIAQLFVPKSLVDAQMQSFEYSAQRVAKRLEKGAVTERPDIWSLVLDKEESKSLTVDEMNATSSLFMLAGSETQATSLSGLTYHLLMNPDKMRKLVDEIRGEILNEEDLTIDNLRQLKYLQACFDEGMRIYPAVPTGPPRVTPKGGNTVLGRYIPENTRILIPQLASYHSPSNFTNPKSFVPERWLPDEPGYEEYKNDKREMCQPFSYGPRNCIGKNLAYHEMRLILAKTLWNFDLELCPESRGTWTEQKMWWGLWEKNPLMLGCASPQATLIITNSQFDLRPPQTLSNINHNLLFSKIIPNQQTKMAAAEARFFTFPRNNDTIKSQTMPLVTPGWTALTGRHWDLTHSPNVPHFDQGVPALPAGVPADHPQAQEYYAYVEKLAPFWPSALAVFLLTELKQSVGNDAQFARFKAIVEDGLKAGDFAATN</sequence>
<dbReference type="Gene3D" id="1.10.630.10">
    <property type="entry name" value="Cytochrome P450"/>
    <property type="match status" value="1"/>
</dbReference>
<dbReference type="PANTHER" id="PTHR24305">
    <property type="entry name" value="CYTOCHROME P450"/>
    <property type="match status" value="1"/>
</dbReference>
<dbReference type="AlphaFoldDB" id="A0A5N5CTF5"/>
<accession>A0A5N5CTF5</accession>
<dbReference type="OrthoDB" id="1470350at2759"/>
<dbReference type="InterPro" id="IPR002401">
    <property type="entry name" value="Cyt_P450_E_grp-I"/>
</dbReference>
<feature type="binding site" description="axial binding residue" evidence="6">
    <location>
        <position position="453"/>
    </location>
    <ligand>
        <name>heme</name>
        <dbReference type="ChEBI" id="CHEBI:30413"/>
    </ligand>
    <ligandPart>
        <name>Fe</name>
        <dbReference type="ChEBI" id="CHEBI:18248"/>
    </ligandPart>
</feature>
<keyword evidence="8" id="KW-0472">Membrane</keyword>
<gene>
    <name evidence="9" type="primary">rdc4_1</name>
    <name evidence="9" type="ORF">DBV05_g12692</name>
</gene>
<dbReference type="PROSITE" id="PS00086">
    <property type="entry name" value="CYTOCHROME_P450"/>
    <property type="match status" value="1"/>
</dbReference>
<evidence type="ECO:0000313" key="9">
    <source>
        <dbReference type="EMBL" id="KAB2568629.1"/>
    </source>
</evidence>
<comment type="cofactor">
    <cofactor evidence="1 6">
        <name>heme</name>
        <dbReference type="ChEBI" id="CHEBI:30413"/>
    </cofactor>
</comment>
<dbReference type="GO" id="GO:0020037">
    <property type="term" value="F:heme binding"/>
    <property type="evidence" value="ECO:0007669"/>
    <property type="project" value="InterPro"/>
</dbReference>
<dbReference type="PRINTS" id="PR00463">
    <property type="entry name" value="EP450I"/>
</dbReference>
<dbReference type="Proteomes" id="UP000325902">
    <property type="component" value="Unassembled WGS sequence"/>
</dbReference>
<keyword evidence="3 6" id="KW-0349">Heme</keyword>
<evidence type="ECO:0000256" key="5">
    <source>
        <dbReference type="ARBA" id="ARBA00023004"/>
    </source>
</evidence>
<dbReference type="InterPro" id="IPR017972">
    <property type="entry name" value="Cyt_P450_CS"/>
</dbReference>
<evidence type="ECO:0000256" key="1">
    <source>
        <dbReference type="ARBA" id="ARBA00001971"/>
    </source>
</evidence>
<evidence type="ECO:0000256" key="8">
    <source>
        <dbReference type="SAM" id="Phobius"/>
    </source>
</evidence>
<feature type="transmembrane region" description="Helical" evidence="8">
    <location>
        <begin position="20"/>
        <end position="42"/>
    </location>
</feature>
<comment type="caution">
    <text evidence="9">The sequence shown here is derived from an EMBL/GenBank/DDBJ whole genome shotgun (WGS) entry which is preliminary data.</text>
</comment>
<dbReference type="GO" id="GO:0005506">
    <property type="term" value="F:iron ion binding"/>
    <property type="evidence" value="ECO:0007669"/>
    <property type="project" value="InterPro"/>
</dbReference>
<dbReference type="InterPro" id="IPR001128">
    <property type="entry name" value="Cyt_P450"/>
</dbReference>
<evidence type="ECO:0000256" key="6">
    <source>
        <dbReference type="PIRSR" id="PIRSR602401-1"/>
    </source>
</evidence>
<protein>
    <submittedName>
        <fullName evidence="9">Cytochrome P450 monooxygenase rdc4</fullName>
    </submittedName>
</protein>
<dbReference type="EMBL" id="VCHE01000323">
    <property type="protein sequence ID" value="KAB2568629.1"/>
    <property type="molecule type" value="Genomic_DNA"/>
</dbReference>
<name>A0A5N5CTF5_9PEZI</name>
<keyword evidence="5 6" id="KW-0408">Iron</keyword>
<dbReference type="PRINTS" id="PR00385">
    <property type="entry name" value="P450"/>
</dbReference>
<evidence type="ECO:0000256" key="3">
    <source>
        <dbReference type="ARBA" id="ARBA00022617"/>
    </source>
</evidence>
<keyword evidence="7 9" id="KW-0503">Monooxygenase</keyword>
<keyword evidence="10" id="KW-1185">Reference proteome</keyword>